<gene>
    <name evidence="5" type="ORF">SAMN05660461_1414</name>
</gene>
<dbReference type="InterPro" id="IPR012338">
    <property type="entry name" value="Beta-lactam/transpept-like"/>
</dbReference>
<evidence type="ECO:0000313" key="5">
    <source>
        <dbReference type="EMBL" id="SKC99231.1"/>
    </source>
</evidence>
<feature type="domain" description="Beta-lactamase-related" evidence="4">
    <location>
        <begin position="45"/>
        <end position="346"/>
    </location>
</feature>
<dbReference type="GO" id="GO:0016020">
    <property type="term" value="C:membrane"/>
    <property type="evidence" value="ECO:0007669"/>
    <property type="project" value="UniProtKB-SubCell"/>
</dbReference>
<dbReference type="PANTHER" id="PTHR46825">
    <property type="entry name" value="D-ALANYL-D-ALANINE-CARBOXYPEPTIDASE/ENDOPEPTIDASE AMPH"/>
    <property type="match status" value="1"/>
</dbReference>
<protein>
    <submittedName>
        <fullName evidence="5">CubicO group peptidase, beta-lactamase class C family</fullName>
    </submittedName>
</protein>
<comment type="subcellular location">
    <subcellularLocation>
        <location evidence="1">Membrane</location>
    </subcellularLocation>
</comment>
<proteinExistence type="predicted"/>
<organism evidence="5 6">
    <name type="scientific">Chitinophaga ginsengisegetis</name>
    <dbReference type="NCBI Taxonomy" id="393003"/>
    <lineage>
        <taxon>Bacteria</taxon>
        <taxon>Pseudomonadati</taxon>
        <taxon>Bacteroidota</taxon>
        <taxon>Chitinophagia</taxon>
        <taxon>Chitinophagales</taxon>
        <taxon>Chitinophagaceae</taxon>
        <taxon>Chitinophaga</taxon>
    </lineage>
</organism>
<dbReference type="Pfam" id="PF00144">
    <property type="entry name" value="Beta-lactamase"/>
    <property type="match status" value="1"/>
</dbReference>
<dbReference type="SUPFAM" id="SSF56601">
    <property type="entry name" value="beta-lactamase/transpeptidase-like"/>
    <property type="match status" value="1"/>
</dbReference>
<dbReference type="PANTHER" id="PTHR46825:SF11">
    <property type="entry name" value="PENICILLIN-BINDING PROTEIN 4"/>
    <property type="match status" value="1"/>
</dbReference>
<sequence length="357" mass="40240">MKRFVSLFIFSLLFNSLFAQFPGASHIIDSITKNSNFNGTIIIKKKSGIVYQKSFGLANFPFKVPNTITTKYKIASVTKLFTSVLTMQLAEEGKIDVTKHIIDYLPDYTGEGGNKITIRQLLNHTSGMPNIDTVKSIESALKNGIPVYQHPFTTDELLTRYCSDKPVNEPGKVFDYNNADYIVLGKIIERIYHKTYDQVLTEKILKPLHMNNSGLLYQQNIITGLADTYFIRDDLGKLVPDLPVYMENWYAAGAMYSDANDLLLFSNALFGHKLLKQASLNEMFAPGLDEYGYGVWVYKDYTINKKNYTIVKRPGRIMGAQSMLFHILEEDATMLILSNTGTTSLDDLAAKIATKII</sequence>
<evidence type="ECO:0000313" key="6">
    <source>
        <dbReference type="Proteomes" id="UP000190166"/>
    </source>
</evidence>
<dbReference type="InterPro" id="IPR001466">
    <property type="entry name" value="Beta-lactam-related"/>
</dbReference>
<dbReference type="Gene3D" id="3.40.710.10">
    <property type="entry name" value="DD-peptidase/beta-lactamase superfamily"/>
    <property type="match status" value="1"/>
</dbReference>
<dbReference type="AlphaFoldDB" id="A0A1T5NFE1"/>
<evidence type="ECO:0000259" key="4">
    <source>
        <dbReference type="Pfam" id="PF00144"/>
    </source>
</evidence>
<feature type="signal peptide" evidence="3">
    <location>
        <begin position="1"/>
        <end position="19"/>
    </location>
</feature>
<evidence type="ECO:0000256" key="3">
    <source>
        <dbReference type="SAM" id="SignalP"/>
    </source>
</evidence>
<feature type="chain" id="PRO_5013341371" evidence="3">
    <location>
        <begin position="20"/>
        <end position="357"/>
    </location>
</feature>
<dbReference type="STRING" id="393003.SAMN05660461_1414"/>
<keyword evidence="6" id="KW-1185">Reference proteome</keyword>
<reference evidence="5 6" key="1">
    <citation type="submission" date="2017-02" db="EMBL/GenBank/DDBJ databases">
        <authorList>
            <person name="Peterson S.W."/>
        </authorList>
    </citation>
    <scope>NUCLEOTIDE SEQUENCE [LARGE SCALE GENOMIC DNA]</scope>
    <source>
        <strain evidence="5 6">DSM 18108</strain>
    </source>
</reference>
<keyword evidence="2" id="KW-0472">Membrane</keyword>
<dbReference type="RefSeq" id="WP_079468679.1">
    <property type="nucleotide sequence ID" value="NZ_FUZZ01000001.1"/>
</dbReference>
<evidence type="ECO:0000256" key="1">
    <source>
        <dbReference type="ARBA" id="ARBA00004370"/>
    </source>
</evidence>
<name>A0A1T5NFE1_9BACT</name>
<dbReference type="EMBL" id="FUZZ01000001">
    <property type="protein sequence ID" value="SKC99231.1"/>
    <property type="molecule type" value="Genomic_DNA"/>
</dbReference>
<accession>A0A1T5NFE1</accession>
<dbReference type="Proteomes" id="UP000190166">
    <property type="component" value="Unassembled WGS sequence"/>
</dbReference>
<evidence type="ECO:0000256" key="2">
    <source>
        <dbReference type="ARBA" id="ARBA00023136"/>
    </source>
</evidence>
<dbReference type="InterPro" id="IPR050491">
    <property type="entry name" value="AmpC-like"/>
</dbReference>
<keyword evidence="3" id="KW-0732">Signal</keyword>